<comment type="similarity">
    <text evidence="1">Belongs to the UPF0065 (bug) family.</text>
</comment>
<dbReference type="Pfam" id="PF03401">
    <property type="entry name" value="TctC"/>
    <property type="match status" value="1"/>
</dbReference>
<name>A0A437M1F0_9PROT</name>
<gene>
    <name evidence="3" type="ORF">EOD42_21455</name>
</gene>
<proteinExistence type="inferred from homology"/>
<dbReference type="PANTHER" id="PTHR42928">
    <property type="entry name" value="TRICARBOXYLATE-BINDING PROTEIN"/>
    <property type="match status" value="1"/>
</dbReference>
<reference evidence="3 4" key="1">
    <citation type="submission" date="2019-01" db="EMBL/GenBank/DDBJ databases">
        <authorList>
            <person name="Chen W.-M."/>
        </authorList>
    </citation>
    <scope>NUCLEOTIDE SEQUENCE [LARGE SCALE GENOMIC DNA]</scope>
    <source>
        <strain evidence="3 4">CCP-6</strain>
    </source>
</reference>
<dbReference type="EMBL" id="SACL01000010">
    <property type="protein sequence ID" value="RVT91540.1"/>
    <property type="molecule type" value="Genomic_DNA"/>
</dbReference>
<dbReference type="Gene3D" id="3.40.190.10">
    <property type="entry name" value="Periplasmic binding protein-like II"/>
    <property type="match status" value="1"/>
</dbReference>
<evidence type="ECO:0000313" key="4">
    <source>
        <dbReference type="Proteomes" id="UP000282957"/>
    </source>
</evidence>
<dbReference type="Proteomes" id="UP000282957">
    <property type="component" value="Unassembled WGS sequence"/>
</dbReference>
<evidence type="ECO:0000313" key="3">
    <source>
        <dbReference type="EMBL" id="RVT91540.1"/>
    </source>
</evidence>
<accession>A0A437M1F0</accession>
<sequence length="323" mass="33648">MLVLHRRALGAVALGLSAPAPALAQGWPARPVTIVTPVAPGGPGDTLGRPLANTMAQELGQPVVIDARPGAGGTIGMQYAARSAPDGHTLVIASNSTYSIAPHLYPMPYDNETAFAPIALLVGAPSFLCVHRDVPARSVAELVALARAWPGQLSFATAGIGFTSHLATELFMARTGTEMLHVPYRGGAPATQGMLAGEVTMNFMEAALVRSVVHTGMIRPLAVTSAERSPLLPDVPTMREAGIEGFVTATYWAMMAPAGVPQPILDRVQGLALAHLHRPEVAEAVRGAGFIPIAGDAAVLARHKAADSALWGEVIRSRNIRLG</sequence>
<dbReference type="CDD" id="cd07012">
    <property type="entry name" value="PBP2_Bug_TTT"/>
    <property type="match status" value="1"/>
</dbReference>
<evidence type="ECO:0000256" key="2">
    <source>
        <dbReference type="SAM" id="SignalP"/>
    </source>
</evidence>
<evidence type="ECO:0000256" key="1">
    <source>
        <dbReference type="ARBA" id="ARBA00006987"/>
    </source>
</evidence>
<dbReference type="RefSeq" id="WP_127789643.1">
    <property type="nucleotide sequence ID" value="NZ_SACL01000010.1"/>
</dbReference>
<keyword evidence="4" id="KW-1185">Reference proteome</keyword>
<feature type="signal peptide" evidence="2">
    <location>
        <begin position="1"/>
        <end position="24"/>
    </location>
</feature>
<dbReference type="PIRSF" id="PIRSF017082">
    <property type="entry name" value="YflP"/>
    <property type="match status" value="1"/>
</dbReference>
<dbReference type="InterPro" id="IPR005064">
    <property type="entry name" value="BUG"/>
</dbReference>
<dbReference type="InterPro" id="IPR042100">
    <property type="entry name" value="Bug_dom1"/>
</dbReference>
<dbReference type="Gene3D" id="3.40.190.150">
    <property type="entry name" value="Bordetella uptake gene, domain 1"/>
    <property type="match status" value="1"/>
</dbReference>
<keyword evidence="2" id="KW-0732">Signal</keyword>
<protein>
    <submittedName>
        <fullName evidence="3">Tripartite tricarboxylate transporter substrate binding protein</fullName>
    </submittedName>
</protein>
<organism evidence="3 4">
    <name type="scientific">Rhodovarius crocodyli</name>
    <dbReference type="NCBI Taxonomy" id="1979269"/>
    <lineage>
        <taxon>Bacteria</taxon>
        <taxon>Pseudomonadati</taxon>
        <taxon>Pseudomonadota</taxon>
        <taxon>Alphaproteobacteria</taxon>
        <taxon>Acetobacterales</taxon>
        <taxon>Roseomonadaceae</taxon>
        <taxon>Rhodovarius</taxon>
    </lineage>
</organism>
<comment type="caution">
    <text evidence="3">The sequence shown here is derived from an EMBL/GenBank/DDBJ whole genome shotgun (WGS) entry which is preliminary data.</text>
</comment>
<dbReference type="AlphaFoldDB" id="A0A437M1F0"/>
<feature type="chain" id="PRO_5019210123" evidence="2">
    <location>
        <begin position="25"/>
        <end position="323"/>
    </location>
</feature>
<dbReference type="PANTHER" id="PTHR42928:SF5">
    <property type="entry name" value="BLR1237 PROTEIN"/>
    <property type="match status" value="1"/>
</dbReference>
<dbReference type="OrthoDB" id="7250553at2"/>